<evidence type="ECO:0000256" key="2">
    <source>
        <dbReference type="SAM" id="Phobius"/>
    </source>
</evidence>
<dbReference type="NCBIfam" id="TIGR04346">
    <property type="entry name" value="DotA_TraY"/>
    <property type="match status" value="1"/>
</dbReference>
<gene>
    <name evidence="3" type="ORF">GCM10011491_34860</name>
</gene>
<organism evidence="3 4">
    <name type="scientific">Brucella endophytica</name>
    <dbReference type="NCBI Taxonomy" id="1963359"/>
    <lineage>
        <taxon>Bacteria</taxon>
        <taxon>Pseudomonadati</taxon>
        <taxon>Pseudomonadota</taxon>
        <taxon>Alphaproteobacteria</taxon>
        <taxon>Hyphomicrobiales</taxon>
        <taxon>Brucellaceae</taxon>
        <taxon>Brucella/Ochrobactrum group</taxon>
        <taxon>Brucella</taxon>
    </lineage>
</organism>
<feature type="transmembrane region" description="Helical" evidence="2">
    <location>
        <begin position="382"/>
        <end position="408"/>
    </location>
</feature>
<dbReference type="AlphaFoldDB" id="A0A916SJU8"/>
<dbReference type="Proteomes" id="UP000646478">
    <property type="component" value="Unassembled WGS sequence"/>
</dbReference>
<dbReference type="InterPro" id="IPR027628">
    <property type="entry name" value="DotA_TraY"/>
</dbReference>
<feature type="transmembrane region" description="Helical" evidence="2">
    <location>
        <begin position="314"/>
        <end position="332"/>
    </location>
</feature>
<evidence type="ECO:0000256" key="1">
    <source>
        <dbReference type="SAM" id="MobiDB-lite"/>
    </source>
</evidence>
<feature type="region of interest" description="Disordered" evidence="1">
    <location>
        <begin position="500"/>
        <end position="520"/>
    </location>
</feature>
<reference evidence="3" key="2">
    <citation type="submission" date="2020-09" db="EMBL/GenBank/DDBJ databases">
        <authorList>
            <person name="Sun Q."/>
            <person name="Zhou Y."/>
        </authorList>
    </citation>
    <scope>NUCLEOTIDE SEQUENCE</scope>
    <source>
        <strain evidence="3">CGMCC 1.15082</strain>
    </source>
</reference>
<feature type="transmembrane region" description="Helical" evidence="2">
    <location>
        <begin position="429"/>
        <end position="449"/>
    </location>
</feature>
<reference evidence="3" key="1">
    <citation type="journal article" date="2014" name="Int. J. Syst. Evol. Microbiol.">
        <title>Complete genome sequence of Corynebacterium casei LMG S-19264T (=DSM 44701T), isolated from a smear-ripened cheese.</title>
        <authorList>
            <consortium name="US DOE Joint Genome Institute (JGI-PGF)"/>
            <person name="Walter F."/>
            <person name="Albersmeier A."/>
            <person name="Kalinowski J."/>
            <person name="Ruckert C."/>
        </authorList>
    </citation>
    <scope>NUCLEOTIDE SEQUENCE</scope>
    <source>
        <strain evidence="3">CGMCC 1.15082</strain>
    </source>
</reference>
<keyword evidence="2" id="KW-0472">Membrane</keyword>
<feature type="transmembrane region" description="Helical" evidence="2">
    <location>
        <begin position="277"/>
        <end position="294"/>
    </location>
</feature>
<evidence type="ECO:0000313" key="4">
    <source>
        <dbReference type="Proteomes" id="UP000646478"/>
    </source>
</evidence>
<name>A0A916SJU8_9HYPH</name>
<protein>
    <submittedName>
        <fullName evidence="3">Uncharacterized protein</fullName>
    </submittedName>
</protein>
<comment type="caution">
    <text evidence="3">The sequence shown here is derived from an EMBL/GenBank/DDBJ whole genome shotgun (WGS) entry which is preliminary data.</text>
</comment>
<feature type="compositionally biased region" description="Basic and acidic residues" evidence="1">
    <location>
        <begin position="507"/>
        <end position="520"/>
    </location>
</feature>
<feature type="transmembrane region" description="Helical" evidence="2">
    <location>
        <begin position="339"/>
        <end position="362"/>
    </location>
</feature>
<keyword evidence="2" id="KW-1133">Transmembrane helix</keyword>
<accession>A0A916SJU8</accession>
<evidence type="ECO:0000313" key="3">
    <source>
        <dbReference type="EMBL" id="GGB03744.1"/>
    </source>
</evidence>
<keyword evidence="4" id="KW-1185">Reference proteome</keyword>
<proteinExistence type="predicted"/>
<keyword evidence="2" id="KW-0812">Transmembrane</keyword>
<dbReference type="EMBL" id="BMHH01000016">
    <property type="protein sequence ID" value="GGB03744.1"/>
    <property type="molecule type" value="Genomic_DNA"/>
</dbReference>
<sequence>MTVLQHEICAAVYNRAGDLWGWSARLAEPQGVVTEATPDAPGYGRLITWSYGGTCGRFSYTAPKNRDAFTEARREAVKALVLKFRAEAQRYAKLAAETSGLSSASSATNAVSSGVLSPRLVQDIRAAGAAFDEAIASAAKAEAAKIDTAGRSGLVAAAQQRGFLTAGMYWQNLSQVSALTTSLSNERLENVPPRVDGDFKEALDRAFSALKLQVSGEAERVNLSANDFASAGDETADATTKLLAPVSRSIVEWAATPTDDDKSKDAMGKLVSSGHSMLAAGWAAIAAGGTIAAVSGNAVAKFFGAGGVNYLLDWSKWIVGPVFLIGDLRAYIIPIMPHVFMLMSGIALLSALMEAMIALPLWCLRWLKMDSGDDFAGDSVRLGILFTVNIFFRPALAILALFGAYGFFEVLLGTLDSLWPTAFLAQTGGHVVGLLGFLTLTAIQTYLVWYSCIKGFGQIWSLPDRVLTWFGLPGTAGESGLVSGAFGGMIALAGRGSLPKMIPQGPAKHEKLKKDEGKTK</sequence>